<feature type="non-terminal residue" evidence="5">
    <location>
        <position position="1"/>
    </location>
</feature>
<evidence type="ECO:0000256" key="3">
    <source>
        <dbReference type="SAM" id="MobiDB-lite"/>
    </source>
</evidence>
<dbReference type="GO" id="GO:0030246">
    <property type="term" value="F:carbohydrate binding"/>
    <property type="evidence" value="ECO:0007669"/>
    <property type="project" value="UniProtKB-KW"/>
</dbReference>
<evidence type="ECO:0000313" key="6">
    <source>
        <dbReference type="Proteomes" id="UP000712281"/>
    </source>
</evidence>
<name>A0A8S9J7H7_BRACR</name>
<dbReference type="SUPFAM" id="SSF51101">
    <property type="entry name" value="Mannose-binding lectins"/>
    <property type="match status" value="1"/>
</dbReference>
<comment type="similarity">
    <text evidence="1">Belongs to the jacalin lectin family.</text>
</comment>
<accession>A0A8S9J7H7</accession>
<sequence length="265" mass="28152">ICFVGRCFSCSDGSAGDYVNSLGAYFAPLTSTPLTPAKKLPALGADVGTAWDGGAYDGVKRVYVGQAQDGISVVKFVYDKGAEDIVGAEHGTSTLLGFEELELDYPSEYITAVQGTYDKIFGSDATVINMLRFKTNKQTSTPFGLEAGTAFELKEEGHKIVGFHGKESNPAQDTAHGALLPPYTAKGYLKKHVPKNPDLKGAKASKKLGQLRGRSSPNKRTKPGKLSTVSSSTVPRHEVFTSALSMKTLSLSGSVVSQKPPSKKI</sequence>
<evidence type="ECO:0000256" key="2">
    <source>
        <dbReference type="ARBA" id="ARBA00022734"/>
    </source>
</evidence>
<dbReference type="PANTHER" id="PTHR47293">
    <property type="entry name" value="JACALIN-RELATED LECTIN 3"/>
    <property type="match status" value="1"/>
</dbReference>
<dbReference type="PROSITE" id="PS51752">
    <property type="entry name" value="JACALIN_LECTIN"/>
    <property type="match status" value="1"/>
</dbReference>
<dbReference type="Pfam" id="PF01419">
    <property type="entry name" value="Jacalin"/>
    <property type="match status" value="1"/>
</dbReference>
<evidence type="ECO:0000313" key="5">
    <source>
        <dbReference type="EMBL" id="KAF2578260.1"/>
    </source>
</evidence>
<evidence type="ECO:0000259" key="4">
    <source>
        <dbReference type="PROSITE" id="PS51752"/>
    </source>
</evidence>
<dbReference type="CDD" id="cd09612">
    <property type="entry name" value="Jacalin"/>
    <property type="match status" value="1"/>
</dbReference>
<dbReference type="Proteomes" id="UP000712281">
    <property type="component" value="Unassembled WGS sequence"/>
</dbReference>
<organism evidence="5 6">
    <name type="scientific">Brassica cretica</name>
    <name type="common">Mustard</name>
    <dbReference type="NCBI Taxonomy" id="69181"/>
    <lineage>
        <taxon>Eukaryota</taxon>
        <taxon>Viridiplantae</taxon>
        <taxon>Streptophyta</taxon>
        <taxon>Embryophyta</taxon>
        <taxon>Tracheophyta</taxon>
        <taxon>Spermatophyta</taxon>
        <taxon>Magnoliopsida</taxon>
        <taxon>eudicotyledons</taxon>
        <taxon>Gunneridae</taxon>
        <taxon>Pentapetalae</taxon>
        <taxon>rosids</taxon>
        <taxon>malvids</taxon>
        <taxon>Brassicales</taxon>
        <taxon>Brassicaceae</taxon>
        <taxon>Brassiceae</taxon>
        <taxon>Brassica</taxon>
    </lineage>
</organism>
<proteinExistence type="inferred from homology"/>
<dbReference type="InterPro" id="IPR001229">
    <property type="entry name" value="Jacalin-like_lectin_dom"/>
</dbReference>
<protein>
    <recommendedName>
        <fullName evidence="4">Jacalin-type lectin domain-containing protein</fullName>
    </recommendedName>
</protein>
<dbReference type="FunFam" id="2.100.10.30:FF:000001">
    <property type="entry name" value="Jacalin-related lectin 33"/>
    <property type="match status" value="1"/>
</dbReference>
<dbReference type="PANTHER" id="PTHR47293:SF58">
    <property type="entry name" value="JACALIN-RELATED LECTIN 22-RELATED"/>
    <property type="match status" value="1"/>
</dbReference>
<gene>
    <name evidence="5" type="ORF">F2Q68_00003053</name>
</gene>
<dbReference type="EMBL" id="QGKW02001660">
    <property type="protein sequence ID" value="KAF2578260.1"/>
    <property type="molecule type" value="Genomic_DNA"/>
</dbReference>
<dbReference type="InterPro" id="IPR033734">
    <property type="entry name" value="Jacalin-like_lectin_dom_plant"/>
</dbReference>
<reference evidence="5" key="1">
    <citation type="submission" date="2019-12" db="EMBL/GenBank/DDBJ databases">
        <title>Genome sequencing and annotation of Brassica cretica.</title>
        <authorList>
            <person name="Studholme D.J."/>
            <person name="Sarris P.F."/>
        </authorList>
    </citation>
    <scope>NUCLEOTIDE SEQUENCE</scope>
    <source>
        <strain evidence="5">PFS-001/15</strain>
        <tissue evidence="5">Leaf</tissue>
    </source>
</reference>
<evidence type="ECO:0000256" key="1">
    <source>
        <dbReference type="ARBA" id="ARBA00006568"/>
    </source>
</evidence>
<dbReference type="SMART" id="SM00915">
    <property type="entry name" value="Jacalin"/>
    <property type="match status" value="1"/>
</dbReference>
<feature type="region of interest" description="Disordered" evidence="3">
    <location>
        <begin position="192"/>
        <end position="236"/>
    </location>
</feature>
<feature type="domain" description="Jacalin-type lectin" evidence="4">
    <location>
        <begin position="37"/>
        <end position="182"/>
    </location>
</feature>
<dbReference type="AlphaFoldDB" id="A0A8S9J7H7"/>
<dbReference type="InterPro" id="IPR036404">
    <property type="entry name" value="Jacalin-like_lectin_dom_sf"/>
</dbReference>
<dbReference type="Gene3D" id="2.100.10.30">
    <property type="entry name" value="Jacalin-like lectin domain"/>
    <property type="match status" value="1"/>
</dbReference>
<keyword evidence="2" id="KW-0430">Lectin</keyword>
<comment type="caution">
    <text evidence="5">The sequence shown here is derived from an EMBL/GenBank/DDBJ whole genome shotgun (WGS) entry which is preliminary data.</text>
</comment>